<dbReference type="InterPro" id="IPR009057">
    <property type="entry name" value="Homeodomain-like_sf"/>
</dbReference>
<dbReference type="Pfam" id="PF00440">
    <property type="entry name" value="TetR_N"/>
    <property type="match status" value="1"/>
</dbReference>
<protein>
    <recommendedName>
        <fullName evidence="3">HTH tetR-type domain-containing protein</fullName>
    </recommendedName>
</protein>
<proteinExistence type="predicted"/>
<feature type="DNA-binding region" description="H-T-H motif" evidence="2">
    <location>
        <begin position="31"/>
        <end position="50"/>
    </location>
</feature>
<evidence type="ECO:0000256" key="2">
    <source>
        <dbReference type="PROSITE-ProRule" id="PRU00335"/>
    </source>
</evidence>
<reference evidence="4" key="1">
    <citation type="submission" date="2016-04" db="EMBL/GenBank/DDBJ databases">
        <authorList>
            <person name="Evans L.H."/>
            <person name="Alamgir A."/>
            <person name="Owens N."/>
            <person name="Weber N.D."/>
            <person name="Virtaneva K."/>
            <person name="Barbian K."/>
            <person name="Babar A."/>
            <person name="Rosenke K."/>
        </authorList>
    </citation>
    <scope>NUCLEOTIDE SEQUENCE</scope>
    <source>
        <strain evidence="4">86-2</strain>
    </source>
</reference>
<dbReference type="InterPro" id="IPR001647">
    <property type="entry name" value="HTH_TetR"/>
</dbReference>
<dbReference type="RefSeq" id="WP_135106712.1">
    <property type="nucleotide sequence ID" value="NZ_LT599021.1"/>
</dbReference>
<dbReference type="EMBL" id="FLUL01000001">
    <property type="protein sequence ID" value="SBW04536.1"/>
    <property type="molecule type" value="Genomic_DNA"/>
</dbReference>
<dbReference type="InterPro" id="IPR050109">
    <property type="entry name" value="HTH-type_TetR-like_transc_reg"/>
</dbReference>
<dbReference type="InterPro" id="IPR036271">
    <property type="entry name" value="Tet_transcr_reg_TetR-rel_C_sf"/>
</dbReference>
<accession>A0A212JYM4</accession>
<dbReference type="Gene3D" id="1.10.357.10">
    <property type="entry name" value="Tetracycline Repressor, domain 2"/>
    <property type="match status" value="1"/>
</dbReference>
<keyword evidence="1 2" id="KW-0238">DNA-binding</keyword>
<name>A0A212JYM4_9BACT</name>
<evidence type="ECO:0000259" key="3">
    <source>
        <dbReference type="PROSITE" id="PS50977"/>
    </source>
</evidence>
<organism evidence="4">
    <name type="scientific">uncultured Dysgonomonas sp</name>
    <dbReference type="NCBI Taxonomy" id="206096"/>
    <lineage>
        <taxon>Bacteria</taxon>
        <taxon>Pseudomonadati</taxon>
        <taxon>Bacteroidota</taxon>
        <taxon>Bacteroidia</taxon>
        <taxon>Bacteroidales</taxon>
        <taxon>Dysgonomonadaceae</taxon>
        <taxon>Dysgonomonas</taxon>
        <taxon>environmental samples</taxon>
    </lineage>
</organism>
<dbReference type="SUPFAM" id="SSF46689">
    <property type="entry name" value="Homeodomain-like"/>
    <property type="match status" value="1"/>
</dbReference>
<sequence>MFNNEDSSEVRKRILSEAQILFIKNGYRGTSVRDIAKASGTNVAMVNYYFQSKYNLFEIIFEDALDVLTKRIFETVTSDLPFFELIETWIHTYYEILFQYPEIAAFILNEVSLNPEGLTQRIKNKNPYSSFSKIEKRIAEEVEKGTIRETPAADFLLNILSLCMFPFMFGNLAKTLMEIPSGVYNELIANHEKYVIEFTINALKPCDNEIKRNKLTQ</sequence>
<gene>
    <name evidence="4" type="ORF">KL86DYS2_12629</name>
</gene>
<evidence type="ECO:0000256" key="1">
    <source>
        <dbReference type="ARBA" id="ARBA00023125"/>
    </source>
</evidence>
<dbReference type="PANTHER" id="PTHR30328">
    <property type="entry name" value="TRANSCRIPTIONAL REPRESSOR"/>
    <property type="match status" value="1"/>
</dbReference>
<feature type="domain" description="HTH tetR-type" evidence="3">
    <location>
        <begin position="8"/>
        <end position="68"/>
    </location>
</feature>
<dbReference type="PRINTS" id="PR00455">
    <property type="entry name" value="HTHTETR"/>
</dbReference>
<dbReference type="PANTHER" id="PTHR30328:SF54">
    <property type="entry name" value="HTH-TYPE TRANSCRIPTIONAL REPRESSOR SCO4008"/>
    <property type="match status" value="1"/>
</dbReference>
<evidence type="ECO:0000313" key="4">
    <source>
        <dbReference type="EMBL" id="SBW04536.1"/>
    </source>
</evidence>
<dbReference type="SUPFAM" id="SSF48498">
    <property type="entry name" value="Tetracyclin repressor-like, C-terminal domain"/>
    <property type="match status" value="1"/>
</dbReference>
<dbReference type="GO" id="GO:0003677">
    <property type="term" value="F:DNA binding"/>
    <property type="evidence" value="ECO:0007669"/>
    <property type="project" value="UniProtKB-UniRule"/>
</dbReference>
<dbReference type="AlphaFoldDB" id="A0A212JYM4"/>
<dbReference type="PROSITE" id="PS50977">
    <property type="entry name" value="HTH_TETR_2"/>
    <property type="match status" value="1"/>
</dbReference>